<gene>
    <name evidence="10" type="ORF">CEUTPL_LOCUS7839</name>
</gene>
<dbReference type="InterPro" id="IPR011701">
    <property type="entry name" value="MFS"/>
</dbReference>
<dbReference type="GO" id="GO:0016020">
    <property type="term" value="C:membrane"/>
    <property type="evidence" value="ECO:0007669"/>
    <property type="project" value="UniProtKB-SubCell"/>
</dbReference>
<keyword evidence="11" id="KW-1185">Reference proteome</keyword>
<feature type="transmembrane region" description="Helical" evidence="8">
    <location>
        <begin position="116"/>
        <end position="135"/>
    </location>
</feature>
<evidence type="ECO:0000256" key="5">
    <source>
        <dbReference type="ARBA" id="ARBA00022989"/>
    </source>
</evidence>
<evidence type="ECO:0000256" key="6">
    <source>
        <dbReference type="ARBA" id="ARBA00023136"/>
    </source>
</evidence>
<evidence type="ECO:0000256" key="7">
    <source>
        <dbReference type="SAM" id="MobiDB-lite"/>
    </source>
</evidence>
<sequence length="480" mass="53120">MGCKIPMRYSIMAMVFFSTYINYCTRTNMSMSLPAMVKYKKKLIPECTKNEQTEPPPTDNSTDSDEGSKTSTQEDTGERYEWTESEQGAILGAYFYGFMAGSLPAGAISEWFGPRWTIMVATGVAGILNSVGVFITPLHWSALLVIRVLIGFTGALVYPALQTLIGRWAPPQEKNKFTACLMGNTLGTALTWIIVGAVTSAWKWPWGFHVVSIECFLFLFVFFFLAWDSPEQCKWITDEELEYIKTSQEGKVSKSKAVAPYCAMMKSIPFWALAILLFGNLWGLYLQINAGPKFMAEYIGFNIKSSGFMASLPHLCRLFSGIFFGYMGDWLKRKKFKRVYILKSFILTSHILPGILMGMMILAKCNKVIAIALLVFSMSINGSAVVTHLANPTDLAPNFAGSIFAAISFIGGTTGFINPAVTSALIDCYGNNTKAWGYVFMIGAIFYCGSGVLFIIFGSADIQKWNEKKEPKPEEGPSGT</sequence>
<dbReference type="SUPFAM" id="SSF103473">
    <property type="entry name" value="MFS general substrate transporter"/>
    <property type="match status" value="1"/>
</dbReference>
<evidence type="ECO:0000313" key="11">
    <source>
        <dbReference type="Proteomes" id="UP001152799"/>
    </source>
</evidence>
<feature type="transmembrane region" description="Helical" evidence="8">
    <location>
        <begin position="437"/>
        <end position="460"/>
    </location>
</feature>
<feature type="transmembrane region" description="Helical" evidence="8">
    <location>
        <begin position="308"/>
        <end position="328"/>
    </location>
</feature>
<feature type="transmembrane region" description="Helical" evidence="8">
    <location>
        <begin position="89"/>
        <end position="109"/>
    </location>
</feature>
<dbReference type="InterPro" id="IPR020846">
    <property type="entry name" value="MFS_dom"/>
</dbReference>
<evidence type="ECO:0000256" key="4">
    <source>
        <dbReference type="ARBA" id="ARBA00022847"/>
    </source>
</evidence>
<feature type="transmembrane region" description="Helical" evidence="8">
    <location>
        <begin position="368"/>
        <end position="387"/>
    </location>
</feature>
<dbReference type="FunFam" id="1.20.1250.20:FF:000423">
    <property type="entry name" value="Putative inorganic phosphate cotransporter-like Protein"/>
    <property type="match status" value="1"/>
</dbReference>
<feature type="region of interest" description="Disordered" evidence="7">
    <location>
        <begin position="48"/>
        <end position="81"/>
    </location>
</feature>
<feature type="transmembrane region" description="Helical" evidence="8">
    <location>
        <begin position="399"/>
        <end position="417"/>
    </location>
</feature>
<dbReference type="InterPro" id="IPR050382">
    <property type="entry name" value="MFS_Na/Anion_cotransporter"/>
</dbReference>
<feature type="transmembrane region" description="Helical" evidence="8">
    <location>
        <begin position="208"/>
        <end position="227"/>
    </location>
</feature>
<reference evidence="10" key="1">
    <citation type="submission" date="2022-01" db="EMBL/GenBank/DDBJ databases">
        <authorList>
            <person name="King R."/>
        </authorList>
    </citation>
    <scope>NUCLEOTIDE SEQUENCE</scope>
</reference>
<evidence type="ECO:0000256" key="8">
    <source>
        <dbReference type="SAM" id="Phobius"/>
    </source>
</evidence>
<evidence type="ECO:0000256" key="3">
    <source>
        <dbReference type="ARBA" id="ARBA00022692"/>
    </source>
</evidence>
<keyword evidence="2" id="KW-0813">Transport</keyword>
<dbReference type="FunFam" id="1.20.1250.20:FF:000003">
    <property type="entry name" value="Solute carrier family 17 member 3"/>
    <property type="match status" value="1"/>
</dbReference>
<comment type="subcellular location">
    <subcellularLocation>
        <location evidence="1">Membrane</location>
        <topology evidence="1">Multi-pass membrane protein</topology>
    </subcellularLocation>
</comment>
<dbReference type="PANTHER" id="PTHR11662">
    <property type="entry name" value="SOLUTE CARRIER FAMILY 17"/>
    <property type="match status" value="1"/>
</dbReference>
<feature type="transmembrane region" description="Helical" evidence="8">
    <location>
        <begin position="270"/>
        <end position="288"/>
    </location>
</feature>
<dbReference type="Gene3D" id="1.20.1250.20">
    <property type="entry name" value="MFS general substrate transporter like domains"/>
    <property type="match status" value="2"/>
</dbReference>
<name>A0A9N9MPI0_9CUCU</name>
<protein>
    <recommendedName>
        <fullName evidence="9">Major facilitator superfamily (MFS) profile domain-containing protein</fullName>
    </recommendedName>
</protein>
<feature type="transmembrane region" description="Helical" evidence="8">
    <location>
        <begin position="340"/>
        <end position="362"/>
    </location>
</feature>
<dbReference type="Proteomes" id="UP001152799">
    <property type="component" value="Chromosome 4"/>
</dbReference>
<feature type="transmembrane region" description="Helical" evidence="8">
    <location>
        <begin position="181"/>
        <end position="202"/>
    </location>
</feature>
<evidence type="ECO:0000313" key="10">
    <source>
        <dbReference type="EMBL" id="CAG9767273.1"/>
    </source>
</evidence>
<dbReference type="GO" id="GO:0006820">
    <property type="term" value="P:monoatomic anion transport"/>
    <property type="evidence" value="ECO:0007669"/>
    <property type="project" value="TreeGrafter"/>
</dbReference>
<dbReference type="InterPro" id="IPR036259">
    <property type="entry name" value="MFS_trans_sf"/>
</dbReference>
<organism evidence="10 11">
    <name type="scientific">Ceutorhynchus assimilis</name>
    <name type="common">cabbage seed weevil</name>
    <dbReference type="NCBI Taxonomy" id="467358"/>
    <lineage>
        <taxon>Eukaryota</taxon>
        <taxon>Metazoa</taxon>
        <taxon>Ecdysozoa</taxon>
        <taxon>Arthropoda</taxon>
        <taxon>Hexapoda</taxon>
        <taxon>Insecta</taxon>
        <taxon>Pterygota</taxon>
        <taxon>Neoptera</taxon>
        <taxon>Endopterygota</taxon>
        <taxon>Coleoptera</taxon>
        <taxon>Polyphaga</taxon>
        <taxon>Cucujiformia</taxon>
        <taxon>Curculionidae</taxon>
        <taxon>Ceutorhynchinae</taxon>
        <taxon>Ceutorhynchus</taxon>
    </lineage>
</organism>
<dbReference type="PANTHER" id="PTHR11662:SF336">
    <property type="entry name" value="LP19554P"/>
    <property type="match status" value="1"/>
</dbReference>
<dbReference type="PROSITE" id="PS50850">
    <property type="entry name" value="MFS"/>
    <property type="match status" value="1"/>
</dbReference>
<keyword evidence="6 8" id="KW-0472">Membrane</keyword>
<keyword evidence="4" id="KW-0769">Symport</keyword>
<evidence type="ECO:0000256" key="1">
    <source>
        <dbReference type="ARBA" id="ARBA00004141"/>
    </source>
</evidence>
<dbReference type="Pfam" id="PF07690">
    <property type="entry name" value="MFS_1"/>
    <property type="match status" value="1"/>
</dbReference>
<keyword evidence="5 8" id="KW-1133">Transmembrane helix</keyword>
<keyword evidence="3 8" id="KW-0812">Transmembrane</keyword>
<feature type="transmembrane region" description="Helical" evidence="8">
    <location>
        <begin position="141"/>
        <end position="161"/>
    </location>
</feature>
<dbReference type="AlphaFoldDB" id="A0A9N9MPI0"/>
<proteinExistence type="predicted"/>
<dbReference type="OrthoDB" id="2985014at2759"/>
<feature type="domain" description="Major facilitator superfamily (MFS) profile" evidence="9">
    <location>
        <begin position="11"/>
        <end position="461"/>
    </location>
</feature>
<accession>A0A9N9MPI0</accession>
<evidence type="ECO:0000256" key="2">
    <source>
        <dbReference type="ARBA" id="ARBA00022448"/>
    </source>
</evidence>
<dbReference type="GO" id="GO:0015293">
    <property type="term" value="F:symporter activity"/>
    <property type="evidence" value="ECO:0007669"/>
    <property type="project" value="UniProtKB-KW"/>
</dbReference>
<dbReference type="EMBL" id="OU892280">
    <property type="protein sequence ID" value="CAG9767273.1"/>
    <property type="molecule type" value="Genomic_DNA"/>
</dbReference>
<feature type="transmembrane region" description="Helical" evidence="8">
    <location>
        <begin position="7"/>
        <end position="23"/>
    </location>
</feature>
<evidence type="ECO:0000259" key="9">
    <source>
        <dbReference type="PROSITE" id="PS50850"/>
    </source>
</evidence>